<name>A0ACB9YMQ5_9PEZI</name>
<comment type="caution">
    <text evidence="1">The sequence shown here is derived from an EMBL/GenBank/DDBJ whole genome shotgun (WGS) entry which is preliminary data.</text>
</comment>
<dbReference type="Proteomes" id="UP001497700">
    <property type="component" value="Unassembled WGS sequence"/>
</dbReference>
<dbReference type="EMBL" id="MU393594">
    <property type="protein sequence ID" value="KAI4860249.1"/>
    <property type="molecule type" value="Genomic_DNA"/>
</dbReference>
<keyword evidence="2" id="KW-1185">Reference proteome</keyword>
<evidence type="ECO:0000313" key="2">
    <source>
        <dbReference type="Proteomes" id="UP001497700"/>
    </source>
</evidence>
<protein>
    <submittedName>
        <fullName evidence="1">Uncharacterized protein</fullName>
    </submittedName>
</protein>
<gene>
    <name evidence="1" type="ORF">F4820DRAFT_119175</name>
</gene>
<accession>A0ACB9YMQ5</accession>
<reference evidence="1 2" key="1">
    <citation type="journal article" date="2022" name="New Phytol.">
        <title>Ecological generalism drives hyperdiversity of secondary metabolite gene clusters in xylarialean endophytes.</title>
        <authorList>
            <person name="Franco M.E.E."/>
            <person name="Wisecaver J.H."/>
            <person name="Arnold A.E."/>
            <person name="Ju Y.M."/>
            <person name="Slot J.C."/>
            <person name="Ahrendt S."/>
            <person name="Moore L.P."/>
            <person name="Eastman K.E."/>
            <person name="Scott K."/>
            <person name="Konkel Z."/>
            <person name="Mondo S.J."/>
            <person name="Kuo A."/>
            <person name="Hayes R.D."/>
            <person name="Haridas S."/>
            <person name="Andreopoulos B."/>
            <person name="Riley R."/>
            <person name="LaButti K."/>
            <person name="Pangilinan J."/>
            <person name="Lipzen A."/>
            <person name="Amirebrahimi M."/>
            <person name="Yan J."/>
            <person name="Adam C."/>
            <person name="Keymanesh K."/>
            <person name="Ng V."/>
            <person name="Louie K."/>
            <person name="Northen T."/>
            <person name="Drula E."/>
            <person name="Henrissat B."/>
            <person name="Hsieh H.M."/>
            <person name="Youens-Clark K."/>
            <person name="Lutzoni F."/>
            <person name="Miadlikowska J."/>
            <person name="Eastwood D.C."/>
            <person name="Hamelin R.C."/>
            <person name="Grigoriev I.V."/>
            <person name="U'Ren J.M."/>
        </authorList>
    </citation>
    <scope>NUCLEOTIDE SEQUENCE [LARGE SCALE GENOMIC DNA]</scope>
    <source>
        <strain evidence="1 2">CBS 119005</strain>
    </source>
</reference>
<organism evidence="1 2">
    <name type="scientific">Hypoxylon rubiginosum</name>
    <dbReference type="NCBI Taxonomy" id="110542"/>
    <lineage>
        <taxon>Eukaryota</taxon>
        <taxon>Fungi</taxon>
        <taxon>Dikarya</taxon>
        <taxon>Ascomycota</taxon>
        <taxon>Pezizomycotina</taxon>
        <taxon>Sordariomycetes</taxon>
        <taxon>Xylariomycetidae</taxon>
        <taxon>Xylariales</taxon>
        <taxon>Hypoxylaceae</taxon>
        <taxon>Hypoxylon</taxon>
    </lineage>
</organism>
<sequence>MSSVRHQQSSVEDKTIQELLDEFDGPREDEYNRDLSEDEAEGVSVETTETKPSYRRDVVTGRKLVDDGGSCLRCTEKELTCTLNFVGVEGVTQCAACKRSNAPHCIRQRAPEKRIWYLGPPWKSPNYFSAGEPLSCEEMEEVLKEHFEGEHTYSRGMYLPSGGLKKLALPPYNGSDRPIGERPEKWKSMDWKRVLPIAINRSYHPRPINLKEKKKESTQSPPTPSSASSSSPSESGSTTTSSDSESDDEPPFISEETLEHMVHYRRYQRRKIHLQEYQRDLEETY</sequence>
<evidence type="ECO:0000313" key="1">
    <source>
        <dbReference type="EMBL" id="KAI4860249.1"/>
    </source>
</evidence>
<proteinExistence type="predicted"/>